<evidence type="ECO:0000256" key="2">
    <source>
        <dbReference type="SAM" id="Coils"/>
    </source>
</evidence>
<sequence length="371" mass="41290">MNKELRELLGQINNMKTNAKKLVNDGKLEEAKAMKNDIAELQAKFDLLQDLEIEKMEGIDNMIEFENRTEKVSDIVAFNKAVLGKKLTEAENALVEKADEDGGYLVPKEQRTQIEELKRKLIPLKQFCNVIPVGTLSGSMPLEVDANDELINFEEMTEIGQSTIKFGNVQWKLSDYGNIIPISNTLLQDEKANLTNYIGHRFAKNAVKTENKKILEILATATKVPGTGEAGGYKAIQKALNVHLDPEIAANSIIITNQDGYDYLDELTDGNRRPLLTDSLTVPGTKEFKGKRIVVLSNAHLASPEGKLTFYVGDISEAVAFFDRESYEMAVSKEAGFTKNATLIRIVERFDVKSVDTKAVVNVEIDYTPSV</sequence>
<feature type="coiled-coil region" evidence="2">
    <location>
        <begin position="5"/>
        <end position="51"/>
    </location>
</feature>
<protein>
    <submittedName>
        <fullName evidence="4">Phage major capsid protein</fullName>
    </submittedName>
</protein>
<dbReference type="InterPro" id="IPR054612">
    <property type="entry name" value="Phage_capsid-like_C"/>
</dbReference>
<accession>A0ABR7JND3</accession>
<dbReference type="RefSeq" id="WP_153973062.1">
    <property type="nucleotide sequence ID" value="NZ_JACRWE010000003.1"/>
</dbReference>
<dbReference type="Proteomes" id="UP000609849">
    <property type="component" value="Unassembled WGS sequence"/>
</dbReference>
<dbReference type="InterPro" id="IPR024455">
    <property type="entry name" value="Phage_capsid"/>
</dbReference>
<evidence type="ECO:0000313" key="4">
    <source>
        <dbReference type="EMBL" id="MBC5996446.1"/>
    </source>
</evidence>
<dbReference type="Gene3D" id="3.30.2320.10">
    <property type="entry name" value="hypothetical protein PF0899 domain"/>
    <property type="match status" value="1"/>
</dbReference>
<organism evidence="4 5">
    <name type="scientific">Romboutsia faecis</name>
    <dbReference type="NCBI Taxonomy" id="2764597"/>
    <lineage>
        <taxon>Bacteria</taxon>
        <taxon>Bacillati</taxon>
        <taxon>Bacillota</taxon>
        <taxon>Clostridia</taxon>
        <taxon>Peptostreptococcales</taxon>
        <taxon>Peptostreptococcaceae</taxon>
        <taxon>Romboutsia</taxon>
    </lineage>
</organism>
<dbReference type="SUPFAM" id="SSF56563">
    <property type="entry name" value="Major capsid protein gp5"/>
    <property type="match status" value="1"/>
</dbReference>
<dbReference type="EMBL" id="JACRWE010000003">
    <property type="protein sequence ID" value="MBC5996446.1"/>
    <property type="molecule type" value="Genomic_DNA"/>
</dbReference>
<dbReference type="Gene3D" id="3.30.2400.10">
    <property type="entry name" value="Major capsid protein gp5"/>
    <property type="match status" value="1"/>
</dbReference>
<dbReference type="Pfam" id="PF05065">
    <property type="entry name" value="Phage_capsid"/>
    <property type="match status" value="1"/>
</dbReference>
<name>A0ABR7JND3_9FIRM</name>
<evidence type="ECO:0000313" key="5">
    <source>
        <dbReference type="Proteomes" id="UP000609849"/>
    </source>
</evidence>
<evidence type="ECO:0000256" key="1">
    <source>
        <dbReference type="ARBA" id="ARBA00004328"/>
    </source>
</evidence>
<gene>
    <name evidence="4" type="ORF">H8923_06695</name>
</gene>
<keyword evidence="5" id="KW-1185">Reference proteome</keyword>
<comment type="subcellular location">
    <subcellularLocation>
        <location evidence="1">Virion</location>
    </subcellularLocation>
</comment>
<comment type="caution">
    <text evidence="4">The sequence shown here is derived from an EMBL/GenBank/DDBJ whole genome shotgun (WGS) entry which is preliminary data.</text>
</comment>
<reference evidence="4 5" key="1">
    <citation type="submission" date="2020-08" db="EMBL/GenBank/DDBJ databases">
        <authorList>
            <person name="Liu C."/>
            <person name="Sun Q."/>
        </authorList>
    </citation>
    <scope>NUCLEOTIDE SEQUENCE [LARGE SCALE GENOMIC DNA]</scope>
    <source>
        <strain evidence="4 5">NSJ-18</strain>
    </source>
</reference>
<feature type="domain" description="Phage capsid-like C-terminal" evidence="3">
    <location>
        <begin position="102"/>
        <end position="363"/>
    </location>
</feature>
<keyword evidence="2" id="KW-0175">Coiled coil</keyword>
<proteinExistence type="predicted"/>
<dbReference type="NCBIfam" id="TIGR01554">
    <property type="entry name" value="major_cap_HK97"/>
    <property type="match status" value="1"/>
</dbReference>
<evidence type="ECO:0000259" key="3">
    <source>
        <dbReference type="Pfam" id="PF05065"/>
    </source>
</evidence>